<feature type="domain" description="PPIase cyclophilin-type" evidence="1">
    <location>
        <begin position="26"/>
        <end position="113"/>
    </location>
</feature>
<reference evidence="2" key="1">
    <citation type="submission" date="2023-03" db="UniProtKB">
        <authorList>
            <consortium name="Ensembl"/>
        </authorList>
    </citation>
    <scope>IDENTIFICATION</scope>
</reference>
<evidence type="ECO:0000313" key="2">
    <source>
        <dbReference type="Ensembl" id="ENSEASP00005024476.1"/>
    </source>
</evidence>
<dbReference type="SUPFAM" id="SSF50891">
    <property type="entry name" value="Cyclophilin-like"/>
    <property type="match status" value="1"/>
</dbReference>
<dbReference type="InterPro" id="IPR002130">
    <property type="entry name" value="Cyclophilin-type_PPIase_dom"/>
</dbReference>
<sequence>AVGCHRAMVNPSVLPTLMSMASPQAVSFELFADTVPKAAENFHALEQLIPGFMFQSGDFTCHNGTGSKPTCREKLDDESFIPKHVVPVSCSLQTLDPTQMVPRTVFICSAKTE</sequence>
<dbReference type="GO" id="GO:0003755">
    <property type="term" value="F:peptidyl-prolyl cis-trans isomerase activity"/>
    <property type="evidence" value="ECO:0007669"/>
    <property type="project" value="InterPro"/>
</dbReference>
<name>A0A8C4MEK1_EQUAS</name>
<dbReference type="PANTHER" id="PTHR11071:SF490">
    <property type="entry name" value="PEPTIDYL-PROLYL CIS-TRANS ISOMERASE A"/>
    <property type="match status" value="1"/>
</dbReference>
<dbReference type="GO" id="GO:0005737">
    <property type="term" value="C:cytoplasm"/>
    <property type="evidence" value="ECO:0007669"/>
    <property type="project" value="TreeGrafter"/>
</dbReference>
<dbReference type="Ensembl" id="ENSEAST00005026553.1">
    <property type="protein sequence ID" value="ENSEASP00005024476.1"/>
    <property type="gene ID" value="ENSEASG00005016627.1"/>
</dbReference>
<dbReference type="AlphaFoldDB" id="A0A8C4MEK1"/>
<dbReference type="PANTHER" id="PTHR11071">
    <property type="entry name" value="PEPTIDYL-PROLYL CIS-TRANS ISOMERASE"/>
    <property type="match status" value="1"/>
</dbReference>
<dbReference type="GO" id="GO:0016018">
    <property type="term" value="F:cyclosporin A binding"/>
    <property type="evidence" value="ECO:0007669"/>
    <property type="project" value="TreeGrafter"/>
</dbReference>
<dbReference type="InterPro" id="IPR029000">
    <property type="entry name" value="Cyclophilin-like_dom_sf"/>
</dbReference>
<accession>A0A8C4MEK1</accession>
<dbReference type="Gene3D" id="2.40.100.10">
    <property type="entry name" value="Cyclophilin-like"/>
    <property type="match status" value="1"/>
</dbReference>
<evidence type="ECO:0000259" key="1">
    <source>
        <dbReference type="PROSITE" id="PS50072"/>
    </source>
</evidence>
<dbReference type="PROSITE" id="PS50072">
    <property type="entry name" value="CSA_PPIASE_2"/>
    <property type="match status" value="1"/>
</dbReference>
<dbReference type="GO" id="GO:0006457">
    <property type="term" value="P:protein folding"/>
    <property type="evidence" value="ECO:0007669"/>
    <property type="project" value="TreeGrafter"/>
</dbReference>
<protein>
    <recommendedName>
        <fullName evidence="1">PPIase cyclophilin-type domain-containing protein</fullName>
    </recommendedName>
</protein>
<organism evidence="2">
    <name type="scientific">Equus asinus asinus</name>
    <dbReference type="NCBI Taxonomy" id="83772"/>
    <lineage>
        <taxon>Eukaryota</taxon>
        <taxon>Metazoa</taxon>
        <taxon>Chordata</taxon>
        <taxon>Craniata</taxon>
        <taxon>Vertebrata</taxon>
        <taxon>Euteleostomi</taxon>
        <taxon>Mammalia</taxon>
        <taxon>Eutheria</taxon>
        <taxon>Laurasiatheria</taxon>
        <taxon>Perissodactyla</taxon>
        <taxon>Equidae</taxon>
        <taxon>Equus</taxon>
    </lineage>
</organism>
<proteinExistence type="predicted"/>